<keyword evidence="1" id="KW-0175">Coiled coil</keyword>
<keyword evidence="3" id="KW-1185">Reference proteome</keyword>
<dbReference type="SUPFAM" id="SSF90257">
    <property type="entry name" value="Myosin rod fragments"/>
    <property type="match status" value="1"/>
</dbReference>
<evidence type="ECO:0000313" key="3">
    <source>
        <dbReference type="Proteomes" id="UP000069940"/>
    </source>
</evidence>
<proteinExistence type="predicted"/>
<accession>A0ABM1ZDB3</accession>
<sequence>MAAKEKKFVNKLKALEAKLSNEKILNETLSQEVTMLKMREEVHALLVAENKTAINSELESKESEVREMKVQLESNKKNMEEALINRDILRNEVNDLQDKLAATEEKVKHLDSTITLTVTTCNKQKNELKSKFVEFEQKTLDLEKENHNMKTVIISLEQEKSDISSKFVGFERKILDLEMKNLRMKTVIINLEQENNDQTSKFMDFERNIVDLEKENHRKKTVIIELEQQKSDLSKNLAESTDKYEKLLNEKDTLSTKVQELETTTPKGKVETLRNEKKDLEKTLEREIREKTELKAQVTNILQEIGRLEEQLKDVKNPHSAILNKKQTLKKKIERLQRQHSEAKNKADKENTHKWQTKIKESETKLQQVECENSQEKEKHCVLDNNNCLTKEEATTTSLAKRKYFEPLGNLLNEIDSLRECVFSENYECLTELLWDDHG</sequence>
<reference evidence="2" key="2">
    <citation type="submission" date="2025-05" db="UniProtKB">
        <authorList>
            <consortium name="EnsemblMetazoa"/>
        </authorList>
    </citation>
    <scope>IDENTIFICATION</scope>
    <source>
        <strain evidence="2">Foshan</strain>
    </source>
</reference>
<dbReference type="GeneID" id="134286367"/>
<protein>
    <submittedName>
        <fullName evidence="2">Uncharacterized protein</fullName>
    </submittedName>
</protein>
<dbReference type="Proteomes" id="UP000069940">
    <property type="component" value="Unassembled WGS sequence"/>
</dbReference>
<reference evidence="3" key="1">
    <citation type="journal article" date="2015" name="Proc. Natl. Acad. Sci. U.S.A.">
        <title>Genome sequence of the Asian Tiger mosquito, Aedes albopictus, reveals insights into its biology, genetics, and evolution.</title>
        <authorList>
            <person name="Chen X.G."/>
            <person name="Jiang X."/>
            <person name="Gu J."/>
            <person name="Xu M."/>
            <person name="Wu Y."/>
            <person name="Deng Y."/>
            <person name="Zhang C."/>
            <person name="Bonizzoni M."/>
            <person name="Dermauw W."/>
            <person name="Vontas J."/>
            <person name="Armbruster P."/>
            <person name="Huang X."/>
            <person name="Yang Y."/>
            <person name="Zhang H."/>
            <person name="He W."/>
            <person name="Peng H."/>
            <person name="Liu Y."/>
            <person name="Wu K."/>
            <person name="Chen J."/>
            <person name="Lirakis M."/>
            <person name="Topalis P."/>
            <person name="Van Leeuwen T."/>
            <person name="Hall A.B."/>
            <person name="Jiang X."/>
            <person name="Thorpe C."/>
            <person name="Mueller R.L."/>
            <person name="Sun C."/>
            <person name="Waterhouse R.M."/>
            <person name="Yan G."/>
            <person name="Tu Z.J."/>
            <person name="Fang X."/>
            <person name="James A.A."/>
        </authorList>
    </citation>
    <scope>NUCLEOTIDE SEQUENCE [LARGE SCALE GENOMIC DNA]</scope>
    <source>
        <strain evidence="3">Foshan</strain>
    </source>
</reference>
<organism evidence="2 3">
    <name type="scientific">Aedes albopictus</name>
    <name type="common">Asian tiger mosquito</name>
    <name type="synonym">Stegomyia albopicta</name>
    <dbReference type="NCBI Taxonomy" id="7160"/>
    <lineage>
        <taxon>Eukaryota</taxon>
        <taxon>Metazoa</taxon>
        <taxon>Ecdysozoa</taxon>
        <taxon>Arthropoda</taxon>
        <taxon>Hexapoda</taxon>
        <taxon>Insecta</taxon>
        <taxon>Pterygota</taxon>
        <taxon>Neoptera</taxon>
        <taxon>Endopterygota</taxon>
        <taxon>Diptera</taxon>
        <taxon>Nematocera</taxon>
        <taxon>Culicoidea</taxon>
        <taxon>Culicidae</taxon>
        <taxon>Culicinae</taxon>
        <taxon>Aedini</taxon>
        <taxon>Aedes</taxon>
        <taxon>Stegomyia</taxon>
    </lineage>
</organism>
<dbReference type="EnsemblMetazoa" id="AALFPA23_017436.R25440">
    <property type="protein sequence ID" value="AALFPA23_017436.P25440"/>
    <property type="gene ID" value="AALFPA23_017436"/>
</dbReference>
<dbReference type="RefSeq" id="XP_062703963.1">
    <property type="nucleotide sequence ID" value="XM_062847979.1"/>
</dbReference>
<evidence type="ECO:0000256" key="1">
    <source>
        <dbReference type="SAM" id="Coils"/>
    </source>
</evidence>
<feature type="coiled-coil region" evidence="1">
    <location>
        <begin position="12"/>
        <end position="145"/>
    </location>
</feature>
<feature type="coiled-coil region" evidence="1">
    <location>
        <begin position="188"/>
        <end position="379"/>
    </location>
</feature>
<name>A0ABM1ZDB3_AEDAL</name>
<evidence type="ECO:0000313" key="2">
    <source>
        <dbReference type="EnsemblMetazoa" id="AALFPA23_017436.P25440"/>
    </source>
</evidence>